<proteinExistence type="predicted"/>
<comment type="caution">
    <text evidence="1">The sequence shown here is derived from an EMBL/GenBank/DDBJ whole genome shotgun (WGS) entry which is preliminary data.</text>
</comment>
<name>A0A1G1WFF4_9BACT</name>
<evidence type="ECO:0000313" key="2">
    <source>
        <dbReference type="Proteomes" id="UP000176389"/>
    </source>
</evidence>
<reference evidence="1 2" key="1">
    <citation type="journal article" date="2016" name="Nat. Commun.">
        <title>Thousands of microbial genomes shed light on interconnected biogeochemical processes in an aquifer system.</title>
        <authorList>
            <person name="Anantharaman K."/>
            <person name="Brown C.T."/>
            <person name="Hug L.A."/>
            <person name="Sharon I."/>
            <person name="Castelle C.J."/>
            <person name="Probst A.J."/>
            <person name="Thomas B.C."/>
            <person name="Singh A."/>
            <person name="Wilkins M.J."/>
            <person name="Karaoz U."/>
            <person name="Brodie E.L."/>
            <person name="Williams K.H."/>
            <person name="Hubbard S.S."/>
            <person name="Banfield J.F."/>
        </authorList>
    </citation>
    <scope>NUCLEOTIDE SEQUENCE [LARGE SCALE GENOMIC DNA]</scope>
</reference>
<protein>
    <submittedName>
        <fullName evidence="1">Uncharacterized protein</fullName>
    </submittedName>
</protein>
<sequence>MSFRVCVLNPSGKEVKELAQAKIDRQSLIGGLVASVPVLGQELFVRKGERWINVGQVTMAQYEDGSGKGFCIRATRIKVDHPESVYVKLENPLLAIPLHWS</sequence>
<accession>A0A1G1WFF4</accession>
<dbReference type="EMBL" id="MHCS01000030">
    <property type="protein sequence ID" value="OGY26190.1"/>
    <property type="molecule type" value="Genomic_DNA"/>
</dbReference>
<organism evidence="1 2">
    <name type="scientific">Candidatus Woykebacteria bacterium RBG_16_43_9</name>
    <dbReference type="NCBI Taxonomy" id="1802596"/>
    <lineage>
        <taxon>Bacteria</taxon>
        <taxon>Candidatus Woykeibacteriota</taxon>
    </lineage>
</organism>
<dbReference type="AlphaFoldDB" id="A0A1G1WFF4"/>
<dbReference type="Proteomes" id="UP000176389">
    <property type="component" value="Unassembled WGS sequence"/>
</dbReference>
<gene>
    <name evidence="1" type="ORF">A2Z11_01255</name>
</gene>
<evidence type="ECO:0000313" key="1">
    <source>
        <dbReference type="EMBL" id="OGY26190.1"/>
    </source>
</evidence>